<gene>
    <name evidence="3" type="ORF">ALO92_05313</name>
</gene>
<dbReference type="AlphaFoldDB" id="A0A0P9NI93"/>
<dbReference type="InterPro" id="IPR012341">
    <property type="entry name" value="6hp_glycosidase-like_sf"/>
</dbReference>
<dbReference type="GO" id="GO:0005975">
    <property type="term" value="P:carbohydrate metabolic process"/>
    <property type="evidence" value="ECO:0007669"/>
    <property type="project" value="InterPro"/>
</dbReference>
<organism evidence="3 4">
    <name type="scientific">Pseudomonas congelans</name>
    <dbReference type="NCBI Taxonomy" id="200452"/>
    <lineage>
        <taxon>Bacteria</taxon>
        <taxon>Pseudomonadati</taxon>
        <taxon>Pseudomonadota</taxon>
        <taxon>Gammaproteobacteria</taxon>
        <taxon>Pseudomonadales</taxon>
        <taxon>Pseudomonadaceae</taxon>
        <taxon>Pseudomonas</taxon>
    </lineage>
</organism>
<evidence type="ECO:0000256" key="2">
    <source>
        <dbReference type="ARBA" id="ARBA00023235"/>
    </source>
</evidence>
<dbReference type="InterPro" id="IPR010819">
    <property type="entry name" value="AGE/CE"/>
</dbReference>
<comment type="similarity">
    <text evidence="1">Belongs to the N-acylglucosamine 2-epimerase family.</text>
</comment>
<dbReference type="SUPFAM" id="SSF48208">
    <property type="entry name" value="Six-hairpin glycosidases"/>
    <property type="match status" value="1"/>
</dbReference>
<dbReference type="GO" id="GO:0016853">
    <property type="term" value="F:isomerase activity"/>
    <property type="evidence" value="ECO:0007669"/>
    <property type="project" value="UniProtKB-KW"/>
</dbReference>
<evidence type="ECO:0000313" key="4">
    <source>
        <dbReference type="Proteomes" id="UP000050411"/>
    </source>
</evidence>
<sequence>MVAPGGRSESGGLTLQGVNPCIETGCACLPTIDRTRIMPSVEMTSGTVCAQPYRRGRHRFMNNNNQTFSSWLRSPAHHQWLALEGNRLLTFAKASRLDNGFGSLDDYGRLMVGATAETMNTARMTHCFAMAHAQGIPGCAALVDHGVAALRGPLHDAEHGGWFSAALEDRGKTDKQAYLHAFVALAASSAVVAGRPGAQALLSDAIQVIQTHFWSEQEGAMRESFARDWSNEESYRGANSNMHSTEAFLALADVTGDAQWLDRALSIVERVIHEHAGANDFQVIEHFTQDWQPLPDYNRENPADGFRPFGTTPGHAFEWARLVLHLEAARRQAGRANPEWLLHDARQLFANACQYGWDVDGAPGIVYTLDWQNQPVVHHRLHWTHCEAAAAAAALLQRTGEQQYEDWYRCFWEFNETLFIDHEHGSWRHELNQSNEPSADIWPGKPDLYHAYQATLLPVLPLAPSLASALAGLE</sequence>
<comment type="caution">
    <text evidence="3">The sequence shown here is derived from an EMBL/GenBank/DDBJ whole genome shotgun (WGS) entry which is preliminary data.</text>
</comment>
<dbReference type="PATRIC" id="fig|200452.3.peg.4885"/>
<keyword evidence="2" id="KW-0413">Isomerase</keyword>
<evidence type="ECO:0000256" key="1">
    <source>
        <dbReference type="ARBA" id="ARBA00008558"/>
    </source>
</evidence>
<dbReference type="InterPro" id="IPR008928">
    <property type="entry name" value="6-hairpin_glycosidase_sf"/>
</dbReference>
<name>A0A0P9NI93_9PSED</name>
<protein>
    <submittedName>
        <fullName evidence="3">N-acylglucosamine 2-epimerase</fullName>
    </submittedName>
</protein>
<proteinExistence type="inferred from homology"/>
<evidence type="ECO:0000313" key="3">
    <source>
        <dbReference type="EMBL" id="KPW83896.1"/>
    </source>
</evidence>
<dbReference type="PANTHER" id="PTHR15108">
    <property type="entry name" value="N-ACYLGLUCOSAMINE-2-EPIMERASE"/>
    <property type="match status" value="1"/>
</dbReference>
<dbReference type="Pfam" id="PF07221">
    <property type="entry name" value="GlcNAc_2-epim"/>
    <property type="match status" value="1"/>
</dbReference>
<dbReference type="Gene3D" id="1.50.10.10">
    <property type="match status" value="1"/>
</dbReference>
<dbReference type="Proteomes" id="UP000050411">
    <property type="component" value="Unassembled WGS sequence"/>
</dbReference>
<reference evidence="3 4" key="1">
    <citation type="submission" date="2015-09" db="EMBL/GenBank/DDBJ databases">
        <title>Genome announcement of multiple Pseudomonas syringae strains.</title>
        <authorList>
            <person name="Thakur S."/>
            <person name="Wang P.W."/>
            <person name="Gong Y."/>
            <person name="Weir B.S."/>
            <person name="Guttman D.S."/>
        </authorList>
    </citation>
    <scope>NUCLEOTIDE SEQUENCE [LARGE SCALE GENOMIC DNA]</scope>
    <source>
        <strain evidence="3 4">ICMP19117</strain>
    </source>
</reference>
<dbReference type="EMBL" id="LJQB01000063">
    <property type="protein sequence ID" value="KPW83896.1"/>
    <property type="molecule type" value="Genomic_DNA"/>
</dbReference>
<accession>A0A0P9NI93</accession>